<dbReference type="OrthoDB" id="1026046at2759"/>
<name>A0A6J5WIA0_PRUAR</name>
<evidence type="ECO:0000313" key="2">
    <source>
        <dbReference type="EMBL" id="CAB4300063.1"/>
    </source>
</evidence>
<evidence type="ECO:0000313" key="3">
    <source>
        <dbReference type="Proteomes" id="UP000507245"/>
    </source>
</evidence>
<proteinExistence type="predicted"/>
<keyword evidence="3" id="KW-1185">Reference proteome</keyword>
<reference evidence="3" key="1">
    <citation type="journal article" date="2020" name="Genome Biol.">
        <title>Gamete binning: chromosome-level and haplotype-resolved genome assembly enabled by high-throughput single-cell sequencing of gamete genomes.</title>
        <authorList>
            <person name="Campoy J.A."/>
            <person name="Sun H."/>
            <person name="Goel M."/>
            <person name="Jiao W.-B."/>
            <person name="Folz-Donahue K."/>
            <person name="Wang N."/>
            <person name="Rubio M."/>
            <person name="Liu C."/>
            <person name="Kukat C."/>
            <person name="Ruiz D."/>
            <person name="Huettel B."/>
            <person name="Schneeberger K."/>
        </authorList>
    </citation>
    <scope>NUCLEOTIDE SEQUENCE [LARGE SCALE GENOMIC DNA]</scope>
    <source>
        <strain evidence="3">cv. Rojo Pasion</strain>
    </source>
</reference>
<gene>
    <name evidence="2" type="ORF">ORAREDHAP_LOCUS14953</name>
</gene>
<feature type="region of interest" description="Disordered" evidence="1">
    <location>
        <begin position="119"/>
        <end position="179"/>
    </location>
</feature>
<accession>A0A6J5WIA0</accession>
<feature type="compositionally biased region" description="Basic and acidic residues" evidence="1">
    <location>
        <begin position="136"/>
        <end position="160"/>
    </location>
</feature>
<evidence type="ECO:0000256" key="1">
    <source>
        <dbReference type="SAM" id="MobiDB-lite"/>
    </source>
</evidence>
<dbReference type="AlphaFoldDB" id="A0A6J5WIA0"/>
<protein>
    <recommendedName>
        <fullName evidence="4">Auxin-responsive protein</fullName>
    </recommendedName>
</protein>
<dbReference type="Proteomes" id="UP000507245">
    <property type="component" value="Unassembled WGS sequence"/>
</dbReference>
<sequence length="179" mass="20288">MAKIRGFKLGKRLCRVTRWFLFRNTRTRTGYSMLNPDSPLTCSNKPMSKLLTWGRKLSAGAKSLCCRKPGSGYKQLGQNPVESSKPVTVPKGHLAVYVGQKDGDFHRVLVPVIYFKPSPLQPASERGRKRVRVSARGRDHHTLPDLGLRERQDPDRRRVDSAQADVEAQRLPLRRDNEG</sequence>
<organism evidence="2 3">
    <name type="scientific">Prunus armeniaca</name>
    <name type="common">Apricot</name>
    <name type="synonym">Armeniaca vulgaris</name>
    <dbReference type="NCBI Taxonomy" id="36596"/>
    <lineage>
        <taxon>Eukaryota</taxon>
        <taxon>Viridiplantae</taxon>
        <taxon>Streptophyta</taxon>
        <taxon>Embryophyta</taxon>
        <taxon>Tracheophyta</taxon>
        <taxon>Spermatophyta</taxon>
        <taxon>Magnoliopsida</taxon>
        <taxon>eudicotyledons</taxon>
        <taxon>Gunneridae</taxon>
        <taxon>Pentapetalae</taxon>
        <taxon>rosids</taxon>
        <taxon>fabids</taxon>
        <taxon>Rosales</taxon>
        <taxon>Rosaceae</taxon>
        <taxon>Amygdaloideae</taxon>
        <taxon>Amygdaleae</taxon>
        <taxon>Prunus</taxon>
    </lineage>
</organism>
<evidence type="ECO:0008006" key="4">
    <source>
        <dbReference type="Google" id="ProtNLM"/>
    </source>
</evidence>
<dbReference type="EMBL" id="CAEKKB010000002">
    <property type="protein sequence ID" value="CAB4300063.1"/>
    <property type="molecule type" value="Genomic_DNA"/>
</dbReference>